<protein>
    <recommendedName>
        <fullName evidence="3">Metallo-beta-lactamase domain-containing protein</fullName>
    </recommendedName>
</protein>
<evidence type="ECO:0008006" key="3">
    <source>
        <dbReference type="Google" id="ProtNLM"/>
    </source>
</evidence>
<dbReference type="CDD" id="cd06262">
    <property type="entry name" value="metallo-hydrolase-like_MBL-fold"/>
    <property type="match status" value="1"/>
</dbReference>
<dbReference type="Gene3D" id="3.60.15.10">
    <property type="entry name" value="Ribonuclease Z/Hydroxyacylglutathione hydrolase-like"/>
    <property type="match status" value="2"/>
</dbReference>
<evidence type="ECO:0000313" key="1">
    <source>
        <dbReference type="EMBL" id="MBO8433089.1"/>
    </source>
</evidence>
<reference evidence="1" key="1">
    <citation type="submission" date="2020-10" db="EMBL/GenBank/DDBJ databases">
        <authorList>
            <person name="Gilroy R."/>
        </authorList>
    </citation>
    <scope>NUCLEOTIDE SEQUENCE</scope>
    <source>
        <strain evidence="1">2889</strain>
    </source>
</reference>
<organism evidence="1 2">
    <name type="scientific">Candidatus Pullibacteroides excrementavium</name>
    <dbReference type="NCBI Taxonomy" id="2840905"/>
    <lineage>
        <taxon>Bacteria</taxon>
        <taxon>Pseudomonadati</taxon>
        <taxon>Bacteroidota</taxon>
        <taxon>Bacteroidia</taxon>
        <taxon>Bacteroidales</taxon>
        <taxon>Candidatus Pullibacteroides</taxon>
    </lineage>
</organism>
<dbReference type="InterPro" id="IPR036866">
    <property type="entry name" value="RibonucZ/Hydroxyglut_hydro"/>
</dbReference>
<name>A0A9D9DSD9_9BACT</name>
<comment type="caution">
    <text evidence="1">The sequence shown here is derived from an EMBL/GenBank/DDBJ whole genome shotgun (WGS) entry which is preliminary data.</text>
</comment>
<gene>
    <name evidence="1" type="ORF">IAB08_07340</name>
</gene>
<dbReference type="Proteomes" id="UP000823612">
    <property type="component" value="Unassembled WGS sequence"/>
</dbReference>
<evidence type="ECO:0000313" key="2">
    <source>
        <dbReference type="Proteomes" id="UP000823612"/>
    </source>
</evidence>
<sequence>MMEMEENKQGHSSVGMNGLFTAGMTPFLTRTIHPVGHGAFYTEKLTGFNGNIIRVVYDCGSKQAIKQWQNIIDSAFTAQGDTMAKPKAKGKRPPKEEIEILFVSHLDEDHISGISRLKKKYDVKCVVLPLLKDKTTKKLEFLLALGKTTSKTKESDIRALHSLIYNPQEYWGKDTKILYVEPYDPETGDINPASPKNLAELKTGETIKSFQALNIGVNFSDKGGDKCCWKYIPFNFDEKNRTKLFKKLVDECLVLKQFPDIASAVFRGCRSKEISALKCIYRQIGETKEPSRLNSNSLMVYSGPVESFAQDSLTVCREEDDKVAGEKLDSVKWGQGKNAACLYLGDADLVNTDVLSTIRIRLQAELPQLDMIQVPHHGSVNSYNHELQELNPDVEYYFLSHSKELVSCGKGKHPFPDSQVTADFKSPKRLLCISEELNTKCKMEYRIM</sequence>
<dbReference type="SUPFAM" id="SSF56281">
    <property type="entry name" value="Metallo-hydrolase/oxidoreductase"/>
    <property type="match status" value="1"/>
</dbReference>
<proteinExistence type="predicted"/>
<accession>A0A9D9DSD9</accession>
<dbReference type="EMBL" id="JADIMZ010000109">
    <property type="protein sequence ID" value="MBO8433089.1"/>
    <property type="molecule type" value="Genomic_DNA"/>
</dbReference>
<reference evidence="1" key="2">
    <citation type="journal article" date="2021" name="PeerJ">
        <title>Extensive microbial diversity within the chicken gut microbiome revealed by metagenomics and culture.</title>
        <authorList>
            <person name="Gilroy R."/>
            <person name="Ravi A."/>
            <person name="Getino M."/>
            <person name="Pursley I."/>
            <person name="Horton D.L."/>
            <person name="Alikhan N.F."/>
            <person name="Baker D."/>
            <person name="Gharbi K."/>
            <person name="Hall N."/>
            <person name="Watson M."/>
            <person name="Adriaenssens E.M."/>
            <person name="Foster-Nyarko E."/>
            <person name="Jarju S."/>
            <person name="Secka A."/>
            <person name="Antonio M."/>
            <person name="Oren A."/>
            <person name="Chaudhuri R.R."/>
            <person name="La Ragione R."/>
            <person name="Hildebrand F."/>
            <person name="Pallen M.J."/>
        </authorList>
    </citation>
    <scope>NUCLEOTIDE SEQUENCE</scope>
    <source>
        <strain evidence="1">2889</strain>
    </source>
</reference>
<dbReference type="AlphaFoldDB" id="A0A9D9DSD9"/>